<evidence type="ECO:0000256" key="2">
    <source>
        <dbReference type="SAM" id="SignalP"/>
    </source>
</evidence>
<feature type="chain" id="PRO_5035937994" description="Secreted protein" evidence="2">
    <location>
        <begin position="17"/>
        <end position="138"/>
    </location>
</feature>
<evidence type="ECO:0000313" key="4">
    <source>
        <dbReference type="Proteomes" id="UP000467700"/>
    </source>
</evidence>
<dbReference type="AlphaFoldDB" id="A0A8S0VR16"/>
<evidence type="ECO:0000256" key="1">
    <source>
        <dbReference type="SAM" id="MobiDB-lite"/>
    </source>
</evidence>
<accession>A0A8S0VR16</accession>
<keyword evidence="2" id="KW-0732">Signal</keyword>
<keyword evidence="4" id="KW-1185">Reference proteome</keyword>
<evidence type="ECO:0008006" key="5">
    <source>
        <dbReference type="Google" id="ProtNLM"/>
    </source>
</evidence>
<comment type="caution">
    <text evidence="3">The sequence shown here is derived from an EMBL/GenBank/DDBJ whole genome shotgun (WGS) entry which is preliminary data.</text>
</comment>
<gene>
    <name evidence="3" type="ORF">AAE3_LOCUS4327</name>
</gene>
<name>A0A8S0VR16_CYCAE</name>
<proteinExistence type="predicted"/>
<dbReference type="EMBL" id="CACVBS010000035">
    <property type="protein sequence ID" value="CAA7261905.1"/>
    <property type="molecule type" value="Genomic_DNA"/>
</dbReference>
<dbReference type="Proteomes" id="UP000467700">
    <property type="component" value="Unassembled WGS sequence"/>
</dbReference>
<reference evidence="3 4" key="1">
    <citation type="submission" date="2020-01" db="EMBL/GenBank/DDBJ databases">
        <authorList>
            <person name="Gupta K D."/>
        </authorList>
    </citation>
    <scope>NUCLEOTIDE SEQUENCE [LARGE SCALE GENOMIC DNA]</scope>
</reference>
<feature type="signal peptide" evidence="2">
    <location>
        <begin position="1"/>
        <end position="16"/>
    </location>
</feature>
<feature type="region of interest" description="Disordered" evidence="1">
    <location>
        <begin position="12"/>
        <end position="37"/>
    </location>
</feature>
<protein>
    <recommendedName>
        <fullName evidence="5">Secreted protein</fullName>
    </recommendedName>
</protein>
<feature type="compositionally biased region" description="Low complexity" evidence="1">
    <location>
        <begin position="12"/>
        <end position="23"/>
    </location>
</feature>
<organism evidence="3 4">
    <name type="scientific">Cyclocybe aegerita</name>
    <name type="common">Black poplar mushroom</name>
    <name type="synonym">Agrocybe aegerita</name>
    <dbReference type="NCBI Taxonomy" id="1973307"/>
    <lineage>
        <taxon>Eukaryota</taxon>
        <taxon>Fungi</taxon>
        <taxon>Dikarya</taxon>
        <taxon>Basidiomycota</taxon>
        <taxon>Agaricomycotina</taxon>
        <taxon>Agaricomycetes</taxon>
        <taxon>Agaricomycetidae</taxon>
        <taxon>Agaricales</taxon>
        <taxon>Agaricineae</taxon>
        <taxon>Bolbitiaceae</taxon>
        <taxon>Cyclocybe</taxon>
    </lineage>
</organism>
<evidence type="ECO:0000313" key="3">
    <source>
        <dbReference type="EMBL" id="CAA7261905.1"/>
    </source>
</evidence>
<sequence length="138" mass="15240">MPLLALLPSLLSSTTTTPSSHPSNAPHASKQPPKTMNNTKHGGWVLFALILCPAHLPTQHHLPLTFHPHHCHFSPFQHPSPAQTATQDDERHQTWTFSSICSRSVPYPPLLALPPSLLTLLMPPCPSKWPPKHPDDSE</sequence>